<keyword evidence="3" id="KW-0812">Transmembrane</keyword>
<dbReference type="Pfam" id="PF02470">
    <property type="entry name" value="MlaD"/>
    <property type="match status" value="1"/>
</dbReference>
<dbReference type="InterPro" id="IPR003399">
    <property type="entry name" value="Mce/MlaD"/>
</dbReference>
<proteinExistence type="predicted"/>
<dbReference type="PANTHER" id="PTHR34675:SF1">
    <property type="entry name" value="PROTEIN TRIGALACTOSYLDIACYLGLYCEROL 2, CHLOROPLASTIC"/>
    <property type="match status" value="1"/>
</dbReference>
<dbReference type="RefSeq" id="WP_268608846.1">
    <property type="nucleotide sequence ID" value="NZ_CP113797.1"/>
</dbReference>
<accession>A0A9E8ZDD6</accession>
<dbReference type="Proteomes" id="UP001163152">
    <property type="component" value="Chromosome"/>
</dbReference>
<feature type="transmembrane region" description="Helical" evidence="3">
    <location>
        <begin position="21"/>
        <end position="38"/>
    </location>
</feature>
<organism evidence="5 6">
    <name type="scientific">Thermocoleostomius sinensis A174</name>
    <dbReference type="NCBI Taxonomy" id="2016057"/>
    <lineage>
        <taxon>Bacteria</taxon>
        <taxon>Bacillati</taxon>
        <taxon>Cyanobacteriota</taxon>
        <taxon>Cyanophyceae</taxon>
        <taxon>Oculatellales</taxon>
        <taxon>Oculatellaceae</taxon>
        <taxon>Thermocoleostomius</taxon>
    </lineage>
</organism>
<evidence type="ECO:0000256" key="1">
    <source>
        <dbReference type="SAM" id="Coils"/>
    </source>
</evidence>
<protein>
    <submittedName>
        <fullName evidence="5">MlaD family protein</fullName>
    </submittedName>
</protein>
<keyword evidence="1" id="KW-0175">Coiled coil</keyword>
<sequence length="481" mass="51278">MQTARRSAGLSRSMRQSAVGFLFLGSVALFIGLLLWLQNLNPARRSYRAFIEFSDAGGMTPGTVVAYRGVRVGRVVSIEPQPQGVVIEVELARADRPIPSNSIIEANQSGLVGETSINITPLEVLPSDREIAGPLDPDCNPDLIICDGSRLQGEAQLDVNELIRSTLRIANLLSDPQFTANINSVARNASDALVAITALSQDVSGLTNEVEQLVEGGSVENTLTSLGEAADEVRLLVATNRTALSDTLVSFQQSSDQLRGTLNTISLTVDEISPVVSEGNLQEIVTNLEVMSANAAEAAANLRDFSTGINDPANALILQQLLDSARSVFQNVEKITADLDELTGDPAFRNNLRQLIESLNRLVDASEQLERQAEIAKVLNSLTVALAPGTPDSATTPLPRSPALKSPELALPSQPLPRQDRLPHSSAPPPRSTPSATSPRYGSDRVSPNEHQQPDAAAPSSFSLPTSEATESVPNARPNTQ</sequence>
<dbReference type="PANTHER" id="PTHR34675">
    <property type="entry name" value="PROTEIN TRIGALACTOSYLDIACYLGLYCEROL 2, CHLOROPLASTIC"/>
    <property type="match status" value="1"/>
</dbReference>
<keyword evidence="3" id="KW-0472">Membrane</keyword>
<evidence type="ECO:0000259" key="4">
    <source>
        <dbReference type="Pfam" id="PF02470"/>
    </source>
</evidence>
<feature type="coiled-coil region" evidence="1">
    <location>
        <begin position="349"/>
        <end position="379"/>
    </location>
</feature>
<feature type="domain" description="Mce/MlaD" evidence="4">
    <location>
        <begin position="46"/>
        <end position="121"/>
    </location>
</feature>
<dbReference type="AlphaFoldDB" id="A0A9E8ZDD6"/>
<dbReference type="EMBL" id="CP113797">
    <property type="protein sequence ID" value="WAL59190.1"/>
    <property type="molecule type" value="Genomic_DNA"/>
</dbReference>
<keyword evidence="6" id="KW-1185">Reference proteome</keyword>
<evidence type="ECO:0000313" key="6">
    <source>
        <dbReference type="Proteomes" id="UP001163152"/>
    </source>
</evidence>
<feature type="compositionally biased region" description="Polar residues" evidence="2">
    <location>
        <begin position="460"/>
        <end position="481"/>
    </location>
</feature>
<reference evidence="5" key="1">
    <citation type="submission" date="2022-12" db="EMBL/GenBank/DDBJ databases">
        <title>Polyphasic identification of a Novel Hot-Spring Cyanobacterium Ocullathermofonsia sinensis gen nov. sp. nov. and Genomic Insights on its Adaptations to the Thermal Habitat.</title>
        <authorList>
            <person name="Daroch M."/>
            <person name="Tang J."/>
            <person name="Jiang Y."/>
        </authorList>
    </citation>
    <scope>NUCLEOTIDE SEQUENCE</scope>
    <source>
        <strain evidence="5">PKUAC-SCTA174</strain>
    </source>
</reference>
<evidence type="ECO:0000256" key="2">
    <source>
        <dbReference type="SAM" id="MobiDB-lite"/>
    </source>
</evidence>
<name>A0A9E8ZDD6_9CYAN</name>
<dbReference type="InterPro" id="IPR039342">
    <property type="entry name" value="TGD2-like"/>
</dbReference>
<evidence type="ECO:0000313" key="5">
    <source>
        <dbReference type="EMBL" id="WAL59190.1"/>
    </source>
</evidence>
<gene>
    <name evidence="5" type="ORF">OXH18_18720</name>
</gene>
<dbReference type="KEGG" id="tsin:OXH18_18720"/>
<feature type="region of interest" description="Disordered" evidence="2">
    <location>
        <begin position="389"/>
        <end position="481"/>
    </location>
</feature>
<keyword evidence="3" id="KW-1133">Transmembrane helix</keyword>
<evidence type="ECO:0000256" key="3">
    <source>
        <dbReference type="SAM" id="Phobius"/>
    </source>
</evidence>